<gene>
    <name evidence="2" type="ORF">BC670_1035</name>
</gene>
<feature type="transmembrane region" description="Helical" evidence="1">
    <location>
        <begin position="34"/>
        <end position="67"/>
    </location>
</feature>
<evidence type="ECO:0000313" key="3">
    <source>
        <dbReference type="Proteomes" id="UP000320773"/>
    </source>
</evidence>
<dbReference type="AlphaFoldDB" id="A0A543G298"/>
<keyword evidence="1" id="KW-0472">Membrane</keyword>
<keyword evidence="1" id="KW-1133">Transmembrane helix</keyword>
<evidence type="ECO:0000256" key="1">
    <source>
        <dbReference type="SAM" id="Phobius"/>
    </source>
</evidence>
<organism evidence="2 3">
    <name type="scientific">Flavobacterium branchiophilum</name>
    <dbReference type="NCBI Taxonomy" id="55197"/>
    <lineage>
        <taxon>Bacteria</taxon>
        <taxon>Pseudomonadati</taxon>
        <taxon>Bacteroidota</taxon>
        <taxon>Flavobacteriia</taxon>
        <taxon>Flavobacteriales</taxon>
        <taxon>Flavobacteriaceae</taxon>
        <taxon>Flavobacterium</taxon>
    </lineage>
</organism>
<keyword evidence="1" id="KW-0812">Transmembrane</keyword>
<sequence>MSDRKIKIIQSNKDLEYTEIEVYYQKEHYGCWALWLLLITLIIYFYNIFFLIHLLIFTAIRIIIFLWEYEYRFQIKPVLIINEKHIKYKRNIYSWQNIKNLCCYEEYDSESDRFNAMYIKFEYKNLKPKIYISGLTKSKDEISQHIALHKDNERTKVKV</sequence>
<name>A0A543G298_9FLAO</name>
<reference evidence="2 3" key="1">
    <citation type="submission" date="2019-06" db="EMBL/GenBank/DDBJ databases">
        <title>Genomic Encyclopedia of Archaeal and Bacterial Type Strains, Phase II (KMG-II): from individual species to whole genera.</title>
        <authorList>
            <person name="Goeker M."/>
        </authorList>
    </citation>
    <scope>NUCLEOTIDE SEQUENCE [LARGE SCALE GENOMIC DNA]</scope>
    <source>
        <strain evidence="2 3">DSM 24789</strain>
    </source>
</reference>
<proteinExistence type="predicted"/>
<comment type="caution">
    <text evidence="2">The sequence shown here is derived from an EMBL/GenBank/DDBJ whole genome shotgun (WGS) entry which is preliminary data.</text>
</comment>
<protein>
    <submittedName>
        <fullName evidence="2">Uncharacterized protein</fullName>
    </submittedName>
</protein>
<dbReference type="Proteomes" id="UP000320773">
    <property type="component" value="Unassembled WGS sequence"/>
</dbReference>
<accession>A0A543G298</accession>
<evidence type="ECO:0000313" key="2">
    <source>
        <dbReference type="EMBL" id="TQM40165.1"/>
    </source>
</evidence>
<dbReference type="RefSeq" id="WP_089079787.1">
    <property type="nucleotide sequence ID" value="NZ_VFPJ01000001.1"/>
</dbReference>
<dbReference type="EMBL" id="VFPJ01000001">
    <property type="protein sequence ID" value="TQM40165.1"/>
    <property type="molecule type" value="Genomic_DNA"/>
</dbReference>